<evidence type="ECO:0000313" key="3">
    <source>
        <dbReference type="Proteomes" id="UP000292408"/>
    </source>
</evidence>
<protein>
    <recommendedName>
        <fullName evidence="4">Histidinol dehydrogenase</fullName>
    </recommendedName>
</protein>
<dbReference type="RefSeq" id="WP_130284152.1">
    <property type="nucleotide sequence ID" value="NZ_SGXT01000018.1"/>
</dbReference>
<sequence>MPDRSGARARWLLRASLLAAGALLGALVGLVATFAHQSMPPVGISLALVTSTVFLVGARLAAPSRAGVVGAAAGLLGVTTLLAAPAATGGSLVVPGNTVGYAWLIGVMAMSAIVVSWPRIQRAPQRRADSMNESLNEKETVAP</sequence>
<keyword evidence="1" id="KW-0472">Membrane</keyword>
<dbReference type="SUPFAM" id="SSF103473">
    <property type="entry name" value="MFS general substrate transporter"/>
    <property type="match status" value="1"/>
</dbReference>
<organism evidence="2 3">
    <name type="scientific">Microcella alkaliphila</name>
    <dbReference type="NCBI Taxonomy" id="279828"/>
    <lineage>
        <taxon>Bacteria</taxon>
        <taxon>Bacillati</taxon>
        <taxon>Actinomycetota</taxon>
        <taxon>Actinomycetes</taxon>
        <taxon>Micrococcales</taxon>
        <taxon>Microbacteriaceae</taxon>
        <taxon>Microcella</taxon>
    </lineage>
</organism>
<name>A0A4Q7TE45_9MICO</name>
<gene>
    <name evidence="2" type="ORF">EV140_2367</name>
</gene>
<dbReference type="InterPro" id="IPR036259">
    <property type="entry name" value="MFS_trans_sf"/>
</dbReference>
<keyword evidence="1" id="KW-0812">Transmembrane</keyword>
<accession>A0A4Q7TE45</accession>
<feature type="transmembrane region" description="Helical" evidence="1">
    <location>
        <begin position="68"/>
        <end position="87"/>
    </location>
</feature>
<dbReference type="InterPro" id="IPR046095">
    <property type="entry name" value="DUF6113"/>
</dbReference>
<proteinExistence type="predicted"/>
<dbReference type="Pfam" id="PF19608">
    <property type="entry name" value="DUF6113"/>
    <property type="match status" value="1"/>
</dbReference>
<dbReference type="Proteomes" id="UP000292408">
    <property type="component" value="Unassembled WGS sequence"/>
</dbReference>
<dbReference type="AlphaFoldDB" id="A0A4Q7TE45"/>
<dbReference type="OrthoDB" id="5120713at2"/>
<comment type="caution">
    <text evidence="2">The sequence shown here is derived from an EMBL/GenBank/DDBJ whole genome shotgun (WGS) entry which is preliminary data.</text>
</comment>
<feature type="transmembrane region" description="Helical" evidence="1">
    <location>
        <begin position="42"/>
        <end position="61"/>
    </location>
</feature>
<keyword evidence="3" id="KW-1185">Reference proteome</keyword>
<keyword evidence="1" id="KW-1133">Transmembrane helix</keyword>
<reference evidence="2 3" key="1">
    <citation type="journal article" date="2015" name="Stand. Genomic Sci.">
        <title>Genomic Encyclopedia of Bacterial and Archaeal Type Strains, Phase III: the genomes of soil and plant-associated and newly described type strains.</title>
        <authorList>
            <person name="Whitman W.B."/>
            <person name="Woyke T."/>
            <person name="Klenk H.P."/>
            <person name="Zhou Y."/>
            <person name="Lilburn T.G."/>
            <person name="Beck B.J."/>
            <person name="De Vos P."/>
            <person name="Vandamme P."/>
            <person name="Eisen J.A."/>
            <person name="Garrity G."/>
            <person name="Hugenholtz P."/>
            <person name="Kyrpides N.C."/>
        </authorList>
    </citation>
    <scope>NUCLEOTIDE SEQUENCE [LARGE SCALE GENOMIC DNA]</scope>
    <source>
        <strain evidence="2 3">AC4r</strain>
    </source>
</reference>
<dbReference type="EMBL" id="SGXT01000018">
    <property type="protein sequence ID" value="RZT58127.1"/>
    <property type="molecule type" value="Genomic_DNA"/>
</dbReference>
<feature type="transmembrane region" description="Helical" evidence="1">
    <location>
        <begin position="99"/>
        <end position="117"/>
    </location>
</feature>
<evidence type="ECO:0008006" key="4">
    <source>
        <dbReference type="Google" id="ProtNLM"/>
    </source>
</evidence>
<evidence type="ECO:0000313" key="2">
    <source>
        <dbReference type="EMBL" id="RZT58127.1"/>
    </source>
</evidence>
<evidence type="ECO:0000256" key="1">
    <source>
        <dbReference type="SAM" id="Phobius"/>
    </source>
</evidence>
<feature type="transmembrane region" description="Helical" evidence="1">
    <location>
        <begin position="12"/>
        <end position="36"/>
    </location>
</feature>